<feature type="domain" description="NAC" evidence="5">
    <location>
        <begin position="4"/>
        <end position="144"/>
    </location>
</feature>
<evidence type="ECO:0000256" key="4">
    <source>
        <dbReference type="ARBA" id="ARBA00023242"/>
    </source>
</evidence>
<dbReference type="Gene3D" id="2.170.150.80">
    <property type="entry name" value="NAC domain"/>
    <property type="match status" value="1"/>
</dbReference>
<dbReference type="EMBL" id="EQ974725">
    <property type="protein sequence ID" value="EEF28269.1"/>
    <property type="molecule type" value="Genomic_DNA"/>
</dbReference>
<dbReference type="GO" id="GO:0006355">
    <property type="term" value="P:regulation of DNA-templated transcription"/>
    <property type="evidence" value="ECO:0007669"/>
    <property type="project" value="InterPro"/>
</dbReference>
<dbReference type="InterPro" id="IPR003441">
    <property type="entry name" value="NAC-dom"/>
</dbReference>
<keyword evidence="1" id="KW-0805">Transcription regulation</keyword>
<protein>
    <submittedName>
        <fullName evidence="6">NAC domain-containing protein, putative</fullName>
    </submittedName>
</protein>
<evidence type="ECO:0000313" key="7">
    <source>
        <dbReference type="Proteomes" id="UP000008311"/>
    </source>
</evidence>
<keyword evidence="3" id="KW-0804">Transcription</keyword>
<evidence type="ECO:0000256" key="3">
    <source>
        <dbReference type="ARBA" id="ARBA00023163"/>
    </source>
</evidence>
<dbReference type="Proteomes" id="UP000008311">
    <property type="component" value="Unassembled WGS sequence"/>
</dbReference>
<dbReference type="InterPro" id="IPR036093">
    <property type="entry name" value="NAC_dom_sf"/>
</dbReference>
<name>B9T799_RICCO</name>
<dbReference type="PANTHER" id="PTHR31719">
    <property type="entry name" value="NAC TRANSCRIPTION FACTOR 56"/>
    <property type="match status" value="1"/>
</dbReference>
<keyword evidence="2" id="KW-0238">DNA-binding</keyword>
<dbReference type="OrthoDB" id="1741710at2759"/>
<dbReference type="Pfam" id="PF02365">
    <property type="entry name" value="NAM"/>
    <property type="match status" value="1"/>
</dbReference>
<dbReference type="AlphaFoldDB" id="B9T799"/>
<evidence type="ECO:0000256" key="2">
    <source>
        <dbReference type="ARBA" id="ARBA00023125"/>
    </source>
</evidence>
<sequence>MASHVHGFRFNPTDEELIKILDRKASEQEMPLEFIVHTNLYDQEPQHLEWNDNPSLGNNERYYCCKRENDSREVAGRGWWKATSHVKKIYVNVVLVGCKRPLTFHRYRDNDRNRKNAIKTNWIMHEYSLESKITEWRLCKIIHKGKPSIHEEMENIRQHFEAAGSSVDSQLGSERERAQQECSPALPAVNSTMPSYSQYYWHLQQFPQSPYRIPYHQNLESTGYYFNEQQGLSLEPSSEEQFGGSLWPWQN</sequence>
<evidence type="ECO:0000256" key="1">
    <source>
        <dbReference type="ARBA" id="ARBA00023015"/>
    </source>
</evidence>
<dbReference type="eggNOG" id="ENOG502SIQM">
    <property type="taxonomic scope" value="Eukaryota"/>
</dbReference>
<keyword evidence="7" id="KW-1185">Reference proteome</keyword>
<evidence type="ECO:0000313" key="6">
    <source>
        <dbReference type="EMBL" id="EEF28269.1"/>
    </source>
</evidence>
<proteinExistence type="predicted"/>
<gene>
    <name evidence="6" type="ORF">RCOM_0143840</name>
</gene>
<reference evidence="7" key="1">
    <citation type="journal article" date="2010" name="Nat. Biotechnol.">
        <title>Draft genome sequence of the oilseed species Ricinus communis.</title>
        <authorList>
            <person name="Chan A.P."/>
            <person name="Crabtree J."/>
            <person name="Zhao Q."/>
            <person name="Lorenzi H."/>
            <person name="Orvis J."/>
            <person name="Puiu D."/>
            <person name="Melake-Berhan A."/>
            <person name="Jones K.M."/>
            <person name="Redman J."/>
            <person name="Chen G."/>
            <person name="Cahoon E.B."/>
            <person name="Gedil M."/>
            <person name="Stanke M."/>
            <person name="Haas B.J."/>
            <person name="Wortman J.R."/>
            <person name="Fraser-Liggett C.M."/>
            <person name="Ravel J."/>
            <person name="Rabinowicz P.D."/>
        </authorList>
    </citation>
    <scope>NUCLEOTIDE SEQUENCE [LARGE SCALE GENOMIC DNA]</scope>
    <source>
        <strain evidence="7">cv. Hale</strain>
    </source>
</reference>
<dbReference type="PANTHER" id="PTHR31719:SF43">
    <property type="entry name" value="NAC TRANSCRIPTION FACTOR 56"/>
    <property type="match status" value="1"/>
</dbReference>
<dbReference type="GO" id="GO:0003677">
    <property type="term" value="F:DNA binding"/>
    <property type="evidence" value="ECO:0007669"/>
    <property type="project" value="UniProtKB-KW"/>
</dbReference>
<keyword evidence="4" id="KW-0539">Nucleus</keyword>
<dbReference type="InParanoid" id="B9T799"/>
<dbReference type="OMA" id="YCCKREN"/>
<accession>B9T799</accession>
<dbReference type="PROSITE" id="PS51005">
    <property type="entry name" value="NAC"/>
    <property type="match status" value="1"/>
</dbReference>
<evidence type="ECO:0000259" key="5">
    <source>
        <dbReference type="PROSITE" id="PS51005"/>
    </source>
</evidence>
<dbReference type="KEGG" id="rcu:8266392"/>
<organism evidence="6 7">
    <name type="scientific">Ricinus communis</name>
    <name type="common">Castor bean</name>
    <dbReference type="NCBI Taxonomy" id="3988"/>
    <lineage>
        <taxon>Eukaryota</taxon>
        <taxon>Viridiplantae</taxon>
        <taxon>Streptophyta</taxon>
        <taxon>Embryophyta</taxon>
        <taxon>Tracheophyta</taxon>
        <taxon>Spermatophyta</taxon>
        <taxon>Magnoliopsida</taxon>
        <taxon>eudicotyledons</taxon>
        <taxon>Gunneridae</taxon>
        <taxon>Pentapetalae</taxon>
        <taxon>rosids</taxon>
        <taxon>fabids</taxon>
        <taxon>Malpighiales</taxon>
        <taxon>Euphorbiaceae</taxon>
        <taxon>Acalyphoideae</taxon>
        <taxon>Acalypheae</taxon>
        <taxon>Ricinus</taxon>
    </lineage>
</organism>
<dbReference type="SUPFAM" id="SSF101941">
    <property type="entry name" value="NAC domain"/>
    <property type="match status" value="1"/>
</dbReference>
<dbReference type="STRING" id="3988.B9T799"/>